<dbReference type="Proteomes" id="UP000236394">
    <property type="component" value="Unassembled WGS sequence"/>
</dbReference>
<evidence type="ECO:0000256" key="4">
    <source>
        <dbReference type="ARBA" id="ARBA00022692"/>
    </source>
</evidence>
<evidence type="ECO:0000256" key="6">
    <source>
        <dbReference type="ARBA" id="ARBA00023136"/>
    </source>
</evidence>
<keyword evidence="3" id="KW-1003">Cell membrane</keyword>
<feature type="transmembrane region" description="Helical" evidence="7">
    <location>
        <begin position="292"/>
        <end position="317"/>
    </location>
</feature>
<protein>
    <submittedName>
        <fullName evidence="10">Peptide ABC transporter permease</fullName>
    </submittedName>
</protein>
<sequence>MAGMIKGREAEQGAKCGETPKPASQANPAKDGKPGKLAKTSKTVKSRSLFQETWRRLIKNKGSVIGMVFLVILVVAALAAPLIFDYKTDIIGQNMAEKLKAPSWQHWFGTDEYGRDLFARVIYGARYSLIIGVGAVLLGLVVGTFLGAQAGFKGGIIDSIIMRGVDIFYSIPNIMTAVVIVSLLGTSTVNLMIALAFACASSFSRIVRASVMTIRGQEFVESSYAMGLPTWKIILKHILPNCLSPIIVQVTLLIGTTIISASSLSFLGIGVPAPAPEWGALLSAGRGHIRDASHMCIIPGLAIMATVLALNLLGDGLRDALDPKMKK</sequence>
<dbReference type="PANTHER" id="PTHR43386">
    <property type="entry name" value="OLIGOPEPTIDE TRANSPORT SYSTEM PERMEASE PROTEIN APPC"/>
    <property type="match status" value="1"/>
</dbReference>
<reference evidence="11" key="1">
    <citation type="submission" date="2017-04" db="EMBL/GenBank/DDBJ databases">
        <authorList>
            <person name="Bumgarner R.E."/>
            <person name="Fredricks D.N."/>
            <person name="Srinivasan S."/>
        </authorList>
    </citation>
    <scope>NUCLEOTIDE SEQUENCE [LARGE SCALE GENOMIC DNA]</scope>
    <source>
        <strain evidence="11">KA00405</strain>
    </source>
</reference>
<feature type="transmembrane region" description="Helical" evidence="7">
    <location>
        <begin position="127"/>
        <end position="148"/>
    </location>
</feature>
<evidence type="ECO:0000259" key="9">
    <source>
        <dbReference type="PROSITE" id="PS50928"/>
    </source>
</evidence>
<evidence type="ECO:0000313" key="11">
    <source>
        <dbReference type="Proteomes" id="UP000236394"/>
    </source>
</evidence>
<comment type="subcellular location">
    <subcellularLocation>
        <location evidence="1 7">Cell membrane</location>
        <topology evidence="1 7">Multi-pass membrane protein</topology>
    </subcellularLocation>
</comment>
<feature type="transmembrane region" description="Helical" evidence="7">
    <location>
        <begin position="160"/>
        <end position="183"/>
    </location>
</feature>
<comment type="caution">
    <text evidence="10">The sequence shown here is derived from an EMBL/GenBank/DDBJ whole genome shotgun (WGS) entry which is preliminary data.</text>
</comment>
<dbReference type="CDD" id="cd06261">
    <property type="entry name" value="TM_PBP2"/>
    <property type="match status" value="1"/>
</dbReference>
<dbReference type="PROSITE" id="PS50928">
    <property type="entry name" value="ABC_TM1"/>
    <property type="match status" value="1"/>
</dbReference>
<feature type="transmembrane region" description="Helical" evidence="7">
    <location>
        <begin position="64"/>
        <end position="84"/>
    </location>
</feature>
<gene>
    <name evidence="10" type="ORF">B7R76_03985</name>
</gene>
<keyword evidence="2 7" id="KW-0813">Transport</keyword>
<keyword evidence="5 7" id="KW-1133">Transmembrane helix</keyword>
<evidence type="ECO:0000256" key="7">
    <source>
        <dbReference type="RuleBase" id="RU363032"/>
    </source>
</evidence>
<evidence type="ECO:0000256" key="8">
    <source>
        <dbReference type="SAM" id="MobiDB-lite"/>
    </source>
</evidence>
<dbReference type="InterPro" id="IPR000515">
    <property type="entry name" value="MetI-like"/>
</dbReference>
<dbReference type="RefSeq" id="WP_102892430.1">
    <property type="nucleotide sequence ID" value="NZ_NBZD01000002.1"/>
</dbReference>
<dbReference type="EMBL" id="NBZD01000002">
    <property type="protein sequence ID" value="PNH18725.1"/>
    <property type="molecule type" value="Genomic_DNA"/>
</dbReference>
<evidence type="ECO:0000313" key="10">
    <source>
        <dbReference type="EMBL" id="PNH18725.1"/>
    </source>
</evidence>
<dbReference type="Gene3D" id="1.10.3720.10">
    <property type="entry name" value="MetI-like"/>
    <property type="match status" value="1"/>
</dbReference>
<keyword evidence="6 7" id="KW-0472">Membrane</keyword>
<dbReference type="PANTHER" id="PTHR43386:SF1">
    <property type="entry name" value="D,D-DIPEPTIDE TRANSPORT SYSTEM PERMEASE PROTEIN DDPC-RELATED"/>
    <property type="match status" value="1"/>
</dbReference>
<feature type="transmembrane region" description="Helical" evidence="7">
    <location>
        <begin position="246"/>
        <end position="272"/>
    </location>
</feature>
<evidence type="ECO:0000256" key="2">
    <source>
        <dbReference type="ARBA" id="ARBA00022448"/>
    </source>
</evidence>
<comment type="similarity">
    <text evidence="7">Belongs to the binding-protein-dependent transport system permease family.</text>
</comment>
<accession>A0A2J8B1V9</accession>
<feature type="domain" description="ABC transmembrane type-1" evidence="9">
    <location>
        <begin position="125"/>
        <end position="314"/>
    </location>
</feature>
<name>A0A2J8B1V9_9FIRM</name>
<evidence type="ECO:0000256" key="5">
    <source>
        <dbReference type="ARBA" id="ARBA00022989"/>
    </source>
</evidence>
<feature type="transmembrane region" description="Helical" evidence="7">
    <location>
        <begin position="189"/>
        <end position="207"/>
    </location>
</feature>
<feature type="region of interest" description="Disordered" evidence="8">
    <location>
        <begin position="1"/>
        <end position="38"/>
    </location>
</feature>
<dbReference type="InterPro" id="IPR050366">
    <property type="entry name" value="BP-dependent_transpt_permease"/>
</dbReference>
<dbReference type="GO" id="GO:0005886">
    <property type="term" value="C:plasma membrane"/>
    <property type="evidence" value="ECO:0007669"/>
    <property type="project" value="UniProtKB-SubCell"/>
</dbReference>
<dbReference type="InterPro" id="IPR025966">
    <property type="entry name" value="OppC_N"/>
</dbReference>
<evidence type="ECO:0000256" key="1">
    <source>
        <dbReference type="ARBA" id="ARBA00004651"/>
    </source>
</evidence>
<keyword evidence="4 7" id="KW-0812">Transmembrane</keyword>
<dbReference type="Pfam" id="PF00528">
    <property type="entry name" value="BPD_transp_1"/>
    <property type="match status" value="1"/>
</dbReference>
<dbReference type="SUPFAM" id="SSF161098">
    <property type="entry name" value="MetI-like"/>
    <property type="match status" value="1"/>
</dbReference>
<dbReference type="Pfam" id="PF12911">
    <property type="entry name" value="OppC_N"/>
    <property type="match status" value="1"/>
</dbReference>
<evidence type="ECO:0000256" key="3">
    <source>
        <dbReference type="ARBA" id="ARBA00022475"/>
    </source>
</evidence>
<dbReference type="AlphaFoldDB" id="A0A2J8B1V9"/>
<proteinExistence type="inferred from homology"/>
<organism evidence="10 11">
    <name type="scientific">Mageeibacillus indolicus</name>
    <dbReference type="NCBI Taxonomy" id="884684"/>
    <lineage>
        <taxon>Bacteria</taxon>
        <taxon>Bacillati</taxon>
        <taxon>Bacillota</taxon>
        <taxon>Clostridia</taxon>
        <taxon>Eubacteriales</taxon>
        <taxon>Oscillospiraceae</taxon>
        <taxon>Mageeibacillus</taxon>
    </lineage>
</organism>
<dbReference type="GO" id="GO:0055085">
    <property type="term" value="P:transmembrane transport"/>
    <property type="evidence" value="ECO:0007669"/>
    <property type="project" value="InterPro"/>
</dbReference>
<dbReference type="InterPro" id="IPR035906">
    <property type="entry name" value="MetI-like_sf"/>
</dbReference>
<feature type="compositionally biased region" description="Basic and acidic residues" evidence="8">
    <location>
        <begin position="1"/>
        <end position="12"/>
    </location>
</feature>